<feature type="signal peptide" evidence="11">
    <location>
        <begin position="1"/>
        <end position="27"/>
    </location>
</feature>
<dbReference type="SUPFAM" id="SSF54106">
    <property type="entry name" value="LysM domain"/>
    <property type="match status" value="1"/>
</dbReference>
<dbReference type="PROSITE" id="PS51782">
    <property type="entry name" value="LYSM"/>
    <property type="match status" value="1"/>
</dbReference>
<evidence type="ECO:0000256" key="1">
    <source>
        <dbReference type="ARBA" id="ARBA00001561"/>
    </source>
</evidence>
<dbReference type="AlphaFoldDB" id="A0A0G9H319"/>
<dbReference type="RefSeq" id="WP_046971827.1">
    <property type="nucleotide sequence ID" value="NZ_JPLA01000026.1"/>
</dbReference>
<dbReference type="Gene3D" id="2.60.40.3500">
    <property type="match status" value="1"/>
</dbReference>
<evidence type="ECO:0000256" key="2">
    <source>
        <dbReference type="ARBA" id="ARBA00004418"/>
    </source>
</evidence>
<dbReference type="Gene3D" id="3.40.630.40">
    <property type="entry name" value="Zn-dependent exopeptidases"/>
    <property type="match status" value="1"/>
</dbReference>
<dbReference type="InterPro" id="IPR002508">
    <property type="entry name" value="MurNAc-LAA_cat"/>
</dbReference>
<feature type="domain" description="LysM" evidence="12">
    <location>
        <begin position="500"/>
        <end position="544"/>
    </location>
</feature>
<dbReference type="PANTHER" id="PTHR30404">
    <property type="entry name" value="N-ACETYLMURAMOYL-L-ALANINE AMIDASE"/>
    <property type="match status" value="1"/>
</dbReference>
<dbReference type="CDD" id="cd02696">
    <property type="entry name" value="MurNAc-LAA"/>
    <property type="match status" value="1"/>
</dbReference>
<comment type="caution">
    <text evidence="13">The sequence shown here is derived from an EMBL/GenBank/DDBJ whole genome shotgun (WGS) entry which is preliminary data.</text>
</comment>
<dbReference type="GO" id="GO:0008745">
    <property type="term" value="F:N-acetylmuramoyl-L-alanine amidase activity"/>
    <property type="evidence" value="ECO:0007669"/>
    <property type="project" value="UniProtKB-EC"/>
</dbReference>
<comment type="similarity">
    <text evidence="3">Belongs to the N-acetylmuramoyl-L-alanine amidase 3 family.</text>
</comment>
<gene>
    <name evidence="13" type="ORF">Y882_10515</name>
</gene>
<evidence type="ECO:0000256" key="3">
    <source>
        <dbReference type="ARBA" id="ARBA00010860"/>
    </source>
</evidence>
<dbReference type="OrthoDB" id="9806267at2"/>
<dbReference type="SMART" id="SM00257">
    <property type="entry name" value="LysM"/>
    <property type="match status" value="1"/>
</dbReference>
<evidence type="ECO:0000256" key="6">
    <source>
        <dbReference type="ARBA" id="ARBA00022764"/>
    </source>
</evidence>
<dbReference type="FunFam" id="3.40.630.40:FF:000001">
    <property type="entry name" value="N-acetylmuramoyl-L-alanine amidase"/>
    <property type="match status" value="1"/>
</dbReference>
<evidence type="ECO:0000256" key="8">
    <source>
        <dbReference type="ARBA" id="ARBA00023316"/>
    </source>
</evidence>
<name>A0A0G9H319_9GAMM</name>
<feature type="compositionally biased region" description="Pro residues" evidence="10">
    <location>
        <begin position="174"/>
        <end position="186"/>
    </location>
</feature>
<organism evidence="13 14">
    <name type="scientific">Dyella japonica DSM 16301</name>
    <dbReference type="NCBI Taxonomy" id="1440762"/>
    <lineage>
        <taxon>Bacteria</taxon>
        <taxon>Pseudomonadati</taxon>
        <taxon>Pseudomonadota</taxon>
        <taxon>Gammaproteobacteria</taxon>
        <taxon>Lysobacterales</taxon>
        <taxon>Rhodanobacteraceae</taxon>
        <taxon>Dyella</taxon>
    </lineage>
</organism>
<sequence>MKGYRTHPALLSAMAMLAVVPFCVARAADVKSARVWAGPEYTRVVLDVSGPVTYKVNQDGDELTVDINGSSVVGGFNYPAATGLYKSMSGARQGSNVRLTAKVDPSSSVKSFLLKPQAEYGYRLVVDLYPGSGSVAKASSPEKRPVPNIPIPAAAPSDDDGDSASTSAAAAPEAAPPPAAMPPAPMPESRSSTRSSLKPTQSGMASTRAAASLLNGERKVVIAIDAGHGGDDPGAHGPGGTLEKNVTLAVARQLADQINQQPGMRAVLTRNADFFIPLAQRYQIARNNSADLFVSIHADAFINGDAKGSSVWVLSPRGKTSMAARWLADGQNRADLIGGVTLDDKNDGLAAVLLDLQQGYSMQASESVAGNVLKALGNLGPTHRGYVERANFVVLRSPDVPSILVETAFISNPDEERKLRDPSHQSRLAAAVMTGVRGYFEATPPPGSWFAAQASRRNGMANVASSQGDDETAAKATRAVAQAMASTPSAGSRADDGVQDLHRVERGESLRSIAKQYGVSVNAIKSANKLDSDSSVRVGMMLAIPAG</sequence>
<accession>A0A0G9H319</accession>
<dbReference type="GO" id="GO:0030288">
    <property type="term" value="C:outer membrane-bounded periplasmic space"/>
    <property type="evidence" value="ECO:0007669"/>
    <property type="project" value="TreeGrafter"/>
</dbReference>
<dbReference type="EC" id="3.5.1.28" evidence="4"/>
<dbReference type="STRING" id="1440762.Y882_10515"/>
<keyword evidence="6" id="KW-0574">Periplasm</keyword>
<feature type="compositionally biased region" description="Low complexity" evidence="10">
    <location>
        <begin position="163"/>
        <end position="173"/>
    </location>
</feature>
<keyword evidence="5 11" id="KW-0732">Signal</keyword>
<dbReference type="InterPro" id="IPR018392">
    <property type="entry name" value="LysM"/>
</dbReference>
<dbReference type="CDD" id="cd00118">
    <property type="entry name" value="LysM"/>
    <property type="match status" value="1"/>
</dbReference>
<dbReference type="PANTHER" id="PTHR30404:SF0">
    <property type="entry name" value="N-ACETYLMURAMOYL-L-ALANINE AMIDASE AMIC"/>
    <property type="match status" value="1"/>
</dbReference>
<dbReference type="Pfam" id="PF01520">
    <property type="entry name" value="Amidase_3"/>
    <property type="match status" value="1"/>
</dbReference>
<dbReference type="InterPro" id="IPR050695">
    <property type="entry name" value="N-acetylmuramoyl_amidase_3"/>
</dbReference>
<dbReference type="GO" id="GO:0071555">
    <property type="term" value="P:cell wall organization"/>
    <property type="evidence" value="ECO:0007669"/>
    <property type="project" value="UniProtKB-KW"/>
</dbReference>
<comment type="catalytic activity">
    <reaction evidence="1">
        <text>Hydrolyzes the link between N-acetylmuramoyl residues and L-amino acid residues in certain cell-wall glycopeptides.</text>
        <dbReference type="EC" id="3.5.1.28"/>
    </reaction>
</comment>
<evidence type="ECO:0000256" key="11">
    <source>
        <dbReference type="SAM" id="SignalP"/>
    </source>
</evidence>
<evidence type="ECO:0000313" key="13">
    <source>
        <dbReference type="EMBL" id="KLD63609.1"/>
    </source>
</evidence>
<dbReference type="SUPFAM" id="SSF53187">
    <property type="entry name" value="Zn-dependent exopeptidases"/>
    <property type="match status" value="1"/>
</dbReference>
<dbReference type="GO" id="GO:0009253">
    <property type="term" value="P:peptidoglycan catabolic process"/>
    <property type="evidence" value="ECO:0007669"/>
    <property type="project" value="InterPro"/>
</dbReference>
<protein>
    <recommendedName>
        <fullName evidence="9">N-acetylmuramoyl-L-alanine amidase AmiC</fullName>
        <ecNumber evidence="4">3.5.1.28</ecNumber>
    </recommendedName>
</protein>
<keyword evidence="8" id="KW-0961">Cell wall biogenesis/degradation</keyword>
<keyword evidence="7 13" id="KW-0378">Hydrolase</keyword>
<evidence type="ECO:0000256" key="9">
    <source>
        <dbReference type="ARBA" id="ARBA00074581"/>
    </source>
</evidence>
<comment type="subcellular location">
    <subcellularLocation>
        <location evidence="2">Periplasm</location>
    </subcellularLocation>
</comment>
<dbReference type="Proteomes" id="UP000035481">
    <property type="component" value="Unassembled WGS sequence"/>
</dbReference>
<feature type="region of interest" description="Disordered" evidence="10">
    <location>
        <begin position="135"/>
        <end position="209"/>
    </location>
</feature>
<reference evidence="13 14" key="1">
    <citation type="journal article" date="2015" name="Antonie Van Leeuwenhoek">
        <title>A phylogenomic and molecular marker based taxonomic framework for the order Xanthomonadales: proposal to transfer the families Algiphilaceae and Solimonadaceae to the order Nevskiales ord. nov. and to create a new family within the order Xanthomonadales, the family Rhodanobacteraceae fam. nov., containing the genus Rhodanobacter and its closest relatives.</title>
        <authorList>
            <person name="Naushad S."/>
            <person name="Adeolu M."/>
            <person name="Wong S."/>
            <person name="Sohail M."/>
            <person name="Schellhorn H.E."/>
            <person name="Gupta R.S."/>
        </authorList>
    </citation>
    <scope>NUCLEOTIDE SEQUENCE [LARGE SCALE GENOMIC DNA]</scope>
    <source>
        <strain evidence="13 14">DSM 16301</strain>
    </source>
</reference>
<evidence type="ECO:0000256" key="7">
    <source>
        <dbReference type="ARBA" id="ARBA00022801"/>
    </source>
</evidence>
<feature type="chain" id="PRO_5002576729" description="N-acetylmuramoyl-L-alanine amidase AmiC" evidence="11">
    <location>
        <begin position="28"/>
        <end position="547"/>
    </location>
</feature>
<feature type="compositionally biased region" description="Polar residues" evidence="10">
    <location>
        <begin position="193"/>
        <end position="205"/>
    </location>
</feature>
<evidence type="ECO:0000256" key="5">
    <source>
        <dbReference type="ARBA" id="ARBA00022729"/>
    </source>
</evidence>
<dbReference type="Gene3D" id="3.10.350.10">
    <property type="entry name" value="LysM domain"/>
    <property type="match status" value="1"/>
</dbReference>
<evidence type="ECO:0000256" key="4">
    <source>
        <dbReference type="ARBA" id="ARBA00011901"/>
    </source>
</evidence>
<dbReference type="EMBL" id="JPLA01000026">
    <property type="protein sequence ID" value="KLD63609.1"/>
    <property type="molecule type" value="Genomic_DNA"/>
</dbReference>
<dbReference type="Pfam" id="PF01476">
    <property type="entry name" value="LysM"/>
    <property type="match status" value="1"/>
</dbReference>
<dbReference type="InterPro" id="IPR036779">
    <property type="entry name" value="LysM_dom_sf"/>
</dbReference>
<evidence type="ECO:0000256" key="10">
    <source>
        <dbReference type="SAM" id="MobiDB-lite"/>
    </source>
</evidence>
<evidence type="ECO:0000313" key="14">
    <source>
        <dbReference type="Proteomes" id="UP000035481"/>
    </source>
</evidence>
<dbReference type="SMART" id="SM00646">
    <property type="entry name" value="Ami_3"/>
    <property type="match status" value="1"/>
</dbReference>
<evidence type="ECO:0000259" key="12">
    <source>
        <dbReference type="PROSITE" id="PS51782"/>
    </source>
</evidence>
<proteinExistence type="inferred from homology"/>
<dbReference type="PATRIC" id="fig|1440762.4.peg.1599"/>